<name>A0A1I3JDT9_9BACL</name>
<feature type="transmembrane region" description="Helical" evidence="7">
    <location>
        <begin position="776"/>
        <end position="796"/>
    </location>
</feature>
<comment type="similarity">
    <text evidence="6">Belongs to the ABC-4 integral membrane protein family.</text>
</comment>
<feature type="transmembrane region" description="Helical" evidence="7">
    <location>
        <begin position="816"/>
        <end position="842"/>
    </location>
</feature>
<evidence type="ECO:0000256" key="7">
    <source>
        <dbReference type="SAM" id="Phobius"/>
    </source>
</evidence>
<organism evidence="9 10">
    <name type="scientific">Thermoflavimicrobium dichotomicum</name>
    <dbReference type="NCBI Taxonomy" id="46223"/>
    <lineage>
        <taxon>Bacteria</taxon>
        <taxon>Bacillati</taxon>
        <taxon>Bacillota</taxon>
        <taxon>Bacilli</taxon>
        <taxon>Bacillales</taxon>
        <taxon>Thermoactinomycetaceae</taxon>
        <taxon>Thermoflavimicrobium</taxon>
    </lineage>
</organism>
<keyword evidence="2" id="KW-1003">Cell membrane</keyword>
<keyword evidence="9" id="KW-0449">Lipoprotein</keyword>
<feature type="domain" description="ABC3 transporter permease C-terminal" evidence="8">
    <location>
        <begin position="274"/>
        <end position="403"/>
    </location>
</feature>
<dbReference type="InterPro" id="IPR003838">
    <property type="entry name" value="ABC3_permease_C"/>
</dbReference>
<feature type="transmembrane region" description="Helical" evidence="7">
    <location>
        <begin position="42"/>
        <end position="65"/>
    </location>
</feature>
<evidence type="ECO:0000256" key="6">
    <source>
        <dbReference type="ARBA" id="ARBA00038076"/>
    </source>
</evidence>
<evidence type="ECO:0000256" key="5">
    <source>
        <dbReference type="ARBA" id="ARBA00023136"/>
    </source>
</evidence>
<feature type="transmembrane region" description="Helical" evidence="7">
    <location>
        <begin position="374"/>
        <end position="396"/>
    </location>
</feature>
<reference evidence="9 10" key="1">
    <citation type="submission" date="2016-10" db="EMBL/GenBank/DDBJ databases">
        <authorList>
            <person name="de Groot N.N."/>
        </authorList>
    </citation>
    <scope>NUCLEOTIDE SEQUENCE [LARGE SCALE GENOMIC DNA]</scope>
    <source>
        <strain evidence="9 10">DSM 44778</strain>
    </source>
</reference>
<evidence type="ECO:0000256" key="2">
    <source>
        <dbReference type="ARBA" id="ARBA00022475"/>
    </source>
</evidence>
<dbReference type="InterPro" id="IPR050250">
    <property type="entry name" value="Macrolide_Exporter_MacB"/>
</dbReference>
<evidence type="ECO:0000256" key="3">
    <source>
        <dbReference type="ARBA" id="ARBA00022692"/>
    </source>
</evidence>
<feature type="transmembrane region" description="Helical" evidence="7">
    <location>
        <begin position="268"/>
        <end position="291"/>
    </location>
</feature>
<accession>A0A1I3JDT9</accession>
<feature type="transmembrane region" description="Helical" evidence="7">
    <location>
        <begin position="6"/>
        <end position="21"/>
    </location>
</feature>
<proteinExistence type="inferred from homology"/>
<dbReference type="OrthoDB" id="135354at2"/>
<keyword evidence="4 7" id="KW-1133">Transmembrane helix</keyword>
<dbReference type="PANTHER" id="PTHR30572:SF4">
    <property type="entry name" value="ABC TRANSPORTER PERMEASE YTRF"/>
    <property type="match status" value="1"/>
</dbReference>
<feature type="domain" description="ABC3 transporter permease C-terminal" evidence="8">
    <location>
        <begin position="775"/>
        <end position="895"/>
    </location>
</feature>
<evidence type="ECO:0000256" key="4">
    <source>
        <dbReference type="ARBA" id="ARBA00022989"/>
    </source>
</evidence>
<feature type="transmembrane region" description="Helical" evidence="7">
    <location>
        <begin position="521"/>
        <end position="547"/>
    </location>
</feature>
<evidence type="ECO:0000313" key="10">
    <source>
        <dbReference type="Proteomes" id="UP000199545"/>
    </source>
</evidence>
<evidence type="ECO:0000313" key="9">
    <source>
        <dbReference type="EMBL" id="SFI58118.1"/>
    </source>
</evidence>
<evidence type="ECO:0000256" key="1">
    <source>
        <dbReference type="ARBA" id="ARBA00004651"/>
    </source>
</evidence>
<feature type="transmembrane region" description="Helical" evidence="7">
    <location>
        <begin position="862"/>
        <end position="885"/>
    </location>
</feature>
<keyword evidence="3 7" id="KW-0812">Transmembrane</keyword>
<dbReference type="Proteomes" id="UP000199545">
    <property type="component" value="Unassembled WGS sequence"/>
</dbReference>
<dbReference type="GO" id="GO:0005886">
    <property type="term" value="C:plasma membrane"/>
    <property type="evidence" value="ECO:0007669"/>
    <property type="project" value="UniProtKB-SubCell"/>
</dbReference>
<comment type="subcellular location">
    <subcellularLocation>
        <location evidence="1">Cell membrane</location>
        <topology evidence="1">Multi-pass membrane protein</topology>
    </subcellularLocation>
</comment>
<keyword evidence="10" id="KW-1185">Reference proteome</keyword>
<dbReference type="AlphaFoldDB" id="A0A1I3JDT9"/>
<feature type="transmembrane region" description="Helical" evidence="7">
    <location>
        <begin position="429"/>
        <end position="446"/>
    </location>
</feature>
<evidence type="ECO:0000259" key="8">
    <source>
        <dbReference type="Pfam" id="PF02687"/>
    </source>
</evidence>
<dbReference type="SMR" id="A0A1I3JDT9"/>
<gene>
    <name evidence="9" type="ORF">SAMN05421852_10127</name>
</gene>
<dbReference type="GO" id="GO:0022857">
    <property type="term" value="F:transmembrane transporter activity"/>
    <property type="evidence" value="ECO:0007669"/>
    <property type="project" value="TreeGrafter"/>
</dbReference>
<dbReference type="PANTHER" id="PTHR30572">
    <property type="entry name" value="MEMBRANE COMPONENT OF TRANSPORTER-RELATED"/>
    <property type="match status" value="1"/>
</dbReference>
<feature type="transmembrane region" description="Helical" evidence="7">
    <location>
        <begin position="466"/>
        <end position="489"/>
    </location>
</feature>
<sequence>MIGIGIGSVVLFLVIISYYWLRAPHLCRMAWNNAKMHRRTTLFTLISSMVGTALITSAFMLYASLQASLQEYETTHIGKIESDVTTQTGKVSEQDWKEVQSKLEKGSALPVVTFYGNLTRGKENIVPHIVFHAFSYQEALKWDVKAVQSIPSPIEPGEIVLSKRAAAQLGVQEGAQVQLVIPPNTVQVFTVKKIVPEHGLTGYRGTKQGKATAFLSLETARKIMGLKEGYTNLLLASFVASDLFPAEKWEIHQVKNDVLHAVNNIQKFVHLFFITSLVAIVIGIVLVFNIFKMIGEERRKELGVIRAIGMNTGDLSRVLRIEGIVYASVSSLLGMVLGIGLSILALQQLQSLIQLMSQYRDEIEISYQFTVDPYFLFTAGGIGFCLVYFSMMWISWRASKQNIVSMLQITKSPMNYSALAKRRMKWKKVFYTVLALFTLALIMITLTPTCQNWLTKRFPDQENYFYAGAVLFVFVSSLWCLQFIFPTLLSSILKGLQGHSKWVATLQIAFRYPIAYQKRTILILFMFMIVLFLTAFASMIGSAFASWTDRMEARQALGGYDLAAQSERQLSTKALQDIVNKSKYIEKNQISGVTSVIQANVSLTYPDFKVNGIDQSFAEHNQVVLEQKETRFKSDQAVWQEVAQDPEVVVISSRDLGLIERDQRKKYQIGEQVPIQVEGKVVSKKLIAIAKYYSESYGYFISYGIWMNQNEVERLAEKTENVWLFRVHDKEQLRTIAKKVQKEVTEQGAFQLLNPEQQLVVSQSFIRVIFSLLESFSFLATVIGLAGLMVIMFRQVQERQQQLGMIRALGIEKKQVYWSIFSEGFIIAFLGIVLGIGMGVYAGSLILKPFGQTEQIEQYRQAFPLFKILLYFVLGLVISIFGAFLPARKALKVSPIEATRYIS</sequence>
<dbReference type="Pfam" id="PF02687">
    <property type="entry name" value="FtsX"/>
    <property type="match status" value="2"/>
</dbReference>
<keyword evidence="5 7" id="KW-0472">Membrane</keyword>
<dbReference type="EMBL" id="FORR01000001">
    <property type="protein sequence ID" value="SFI58118.1"/>
    <property type="molecule type" value="Genomic_DNA"/>
</dbReference>
<feature type="transmembrane region" description="Helical" evidence="7">
    <location>
        <begin position="324"/>
        <end position="346"/>
    </location>
</feature>
<protein>
    <submittedName>
        <fullName evidence="9">ABC-type transport system, involved in lipoprotein release, permease component</fullName>
    </submittedName>
</protein>
<dbReference type="STRING" id="46223.SAMN05421852_10127"/>